<feature type="region of interest" description="Disordered" evidence="2">
    <location>
        <begin position="112"/>
        <end position="201"/>
    </location>
</feature>
<feature type="region of interest" description="Disordered" evidence="2">
    <location>
        <begin position="628"/>
        <end position="659"/>
    </location>
</feature>
<dbReference type="Gene3D" id="3.30.70.330">
    <property type="match status" value="1"/>
</dbReference>
<evidence type="ECO:0000259" key="3">
    <source>
        <dbReference type="PROSITE" id="PS50102"/>
    </source>
</evidence>
<accession>F4NCK6</accession>
<feature type="region of interest" description="Disordered" evidence="2">
    <location>
        <begin position="531"/>
        <end position="572"/>
    </location>
</feature>
<reference evidence="4" key="1">
    <citation type="journal article" date="2014" name="Plant J.">
        <title>Profiling of extensively diversified plant LINEs reveals distinct plant-specific subclades.</title>
        <authorList>
            <person name="Heitkam T."/>
            <person name="Holtgrawe D."/>
            <person name="Dohm J.C."/>
            <person name="Minoche A.E."/>
            <person name="Himmelbauer H."/>
            <person name="Weisshaar B."/>
            <person name="Schmidt T."/>
        </authorList>
    </citation>
    <scope>NUCLEOTIDE SEQUENCE</scope>
</reference>
<proteinExistence type="predicted"/>
<dbReference type="PROSITE" id="PS50102">
    <property type="entry name" value="RRM"/>
    <property type="match status" value="1"/>
</dbReference>
<evidence type="ECO:0000256" key="1">
    <source>
        <dbReference type="PROSITE-ProRule" id="PRU00176"/>
    </source>
</evidence>
<feature type="compositionally biased region" description="Basic and acidic residues" evidence="2">
    <location>
        <begin position="188"/>
        <end position="201"/>
    </location>
</feature>
<dbReference type="GO" id="GO:0003723">
    <property type="term" value="F:RNA binding"/>
    <property type="evidence" value="ECO:0007669"/>
    <property type="project" value="UniProtKB-UniRule"/>
</dbReference>
<evidence type="ECO:0000313" key="4">
    <source>
        <dbReference type="EMBL" id="CCA66177.1"/>
    </source>
</evidence>
<feature type="compositionally biased region" description="Polar residues" evidence="2">
    <location>
        <begin position="650"/>
        <end position="659"/>
    </location>
</feature>
<dbReference type="AlphaFoldDB" id="F4NCK6"/>
<feature type="compositionally biased region" description="Basic and acidic residues" evidence="2">
    <location>
        <begin position="449"/>
        <end position="492"/>
    </location>
</feature>
<evidence type="ECO:0000256" key="2">
    <source>
        <dbReference type="SAM" id="MobiDB-lite"/>
    </source>
</evidence>
<dbReference type="SMART" id="SM00360">
    <property type="entry name" value="RRM"/>
    <property type="match status" value="1"/>
</dbReference>
<feature type="compositionally biased region" description="Basic and acidic residues" evidence="2">
    <location>
        <begin position="636"/>
        <end position="647"/>
    </location>
</feature>
<dbReference type="PANTHER" id="PTHR34427">
    <property type="entry name" value="DUF4283 DOMAIN PROTEIN"/>
    <property type="match status" value="1"/>
</dbReference>
<keyword evidence="1" id="KW-0694">RNA-binding</keyword>
<feature type="domain" description="RRM" evidence="3">
    <location>
        <begin position="33"/>
        <end position="110"/>
    </location>
</feature>
<feature type="compositionally biased region" description="Polar residues" evidence="2">
    <location>
        <begin position="550"/>
        <end position="569"/>
    </location>
</feature>
<feature type="compositionally biased region" description="Polar residues" evidence="2">
    <location>
        <begin position="533"/>
        <end position="542"/>
    </location>
</feature>
<dbReference type="Pfam" id="PF00076">
    <property type="entry name" value="RRM_1"/>
    <property type="match status" value="1"/>
</dbReference>
<dbReference type="EMBL" id="FR852856">
    <property type="protein sequence ID" value="CCA66177.1"/>
    <property type="molecule type" value="Genomic_DNA"/>
</dbReference>
<feature type="region of interest" description="Disordered" evidence="2">
    <location>
        <begin position="415"/>
        <end position="515"/>
    </location>
</feature>
<sequence length="706" mass="80754">MREERASRERNKEFQWTTVKHSKTRQAQTQARRTCFINHLPATITIPEISQIFRTHGAIANILIPASQKNPDQVFAFVKFHFPQSMNTALRDEHGKSVKGSKITVFPAKYDKPTPKIYQNHKPQTTHTHIPNNPITNRQYNPKPSFRDARTYREVANPSTQVKERTHPNSNPNPNQKKKTPHQSQTPPDEKEKHQKKQFSDVRQEVTLLKSTPSRHRIMSSRCLGESTEQTRNSLKEIEENGEFAAAIEGERCKENDELFQRSAIGITDSLQEAESIMDHIMAEGVNCIKIKAMGGMQHLLIFETLEDKQNMIDSKWLERWFIAIRNVNKHSAALWRETWINIYGTPLIAWEYRNFLKIGSIFGRVKSILYGEYDCAHILIITDCLFDINCKIQLQIDEVNYPVFVSEKQQIIYPKSRPSNAETESESEESSAKQKEAVPGKSPSTEISNHDDEETKSHNVNDVSKKEENTQRHNHETQEQPLRRTEIEGELKNLGNQKQSPPDINTHPIEANHDPTDKAAQKVDLVIGSPAKKQSQSPIKTQDNHNESPTKLFTTNSPTHSTKKNMQTHPEHHISPIQLQNKFGPLLRSRKTISSSISSMGSSTCSGPLFPPGFEQAIPIQTRIEKERKRRRKMEIRSKLKSEKAGTQKAESSPPHRNNVSIIHIDDVIKMAETIGLTFKGPVAELRKRIESILAEQRQNWEANA</sequence>
<dbReference type="InterPro" id="IPR000504">
    <property type="entry name" value="RRM_dom"/>
</dbReference>
<organism evidence="4">
    <name type="scientific">Beta vulgaris subsp. vulgaris</name>
    <name type="common">Beet</name>
    <dbReference type="NCBI Taxonomy" id="3555"/>
    <lineage>
        <taxon>Eukaryota</taxon>
        <taxon>Viridiplantae</taxon>
        <taxon>Streptophyta</taxon>
        <taxon>Embryophyta</taxon>
        <taxon>Tracheophyta</taxon>
        <taxon>Spermatophyta</taxon>
        <taxon>Magnoliopsida</taxon>
        <taxon>eudicotyledons</taxon>
        <taxon>Gunneridae</taxon>
        <taxon>Pentapetalae</taxon>
        <taxon>Caryophyllales</taxon>
        <taxon>Chenopodiaceae</taxon>
        <taxon>Betoideae</taxon>
        <taxon>Beta</taxon>
    </lineage>
</organism>
<feature type="compositionally biased region" description="Polar residues" evidence="2">
    <location>
        <begin position="495"/>
        <end position="504"/>
    </location>
</feature>
<dbReference type="CDD" id="cd00590">
    <property type="entry name" value="RRM_SF"/>
    <property type="match status" value="1"/>
</dbReference>
<protein>
    <recommendedName>
        <fullName evidence="3">RRM domain-containing protein</fullName>
    </recommendedName>
</protein>
<dbReference type="InterPro" id="IPR012677">
    <property type="entry name" value="Nucleotide-bd_a/b_plait_sf"/>
</dbReference>
<feature type="compositionally biased region" description="Polar residues" evidence="2">
    <location>
        <begin position="121"/>
        <end position="142"/>
    </location>
</feature>
<dbReference type="InterPro" id="IPR035979">
    <property type="entry name" value="RBD_domain_sf"/>
</dbReference>
<dbReference type="SUPFAM" id="SSF54928">
    <property type="entry name" value="RNA-binding domain, RBD"/>
    <property type="match status" value="1"/>
</dbReference>
<dbReference type="PANTHER" id="PTHR34427:SF5">
    <property type="entry name" value="DUF4283 DOMAIN-CONTAINING PROTEIN"/>
    <property type="match status" value="1"/>
</dbReference>
<name>F4NCK6_BETVV</name>